<evidence type="ECO:0000256" key="3">
    <source>
        <dbReference type="ARBA" id="ARBA00022448"/>
    </source>
</evidence>
<evidence type="ECO:0000313" key="8">
    <source>
        <dbReference type="Proteomes" id="UP000277864"/>
    </source>
</evidence>
<protein>
    <submittedName>
        <fullName evidence="7">Peptide ABC transporter substrate-binding protein</fullName>
    </submittedName>
</protein>
<dbReference type="InterPro" id="IPR039424">
    <property type="entry name" value="SBP_5"/>
</dbReference>
<keyword evidence="4" id="KW-0732">Signal</keyword>
<keyword evidence="3" id="KW-0813">Transport</keyword>
<dbReference type="GO" id="GO:0015833">
    <property type="term" value="P:peptide transport"/>
    <property type="evidence" value="ECO:0007669"/>
    <property type="project" value="UniProtKB-KW"/>
</dbReference>
<evidence type="ECO:0000256" key="2">
    <source>
        <dbReference type="ARBA" id="ARBA00005695"/>
    </source>
</evidence>
<dbReference type="PIRSF" id="PIRSF002741">
    <property type="entry name" value="MppA"/>
    <property type="match status" value="1"/>
</dbReference>
<dbReference type="EMBL" id="PXZH01000003">
    <property type="protein sequence ID" value="RST89132.1"/>
    <property type="molecule type" value="Genomic_DNA"/>
</dbReference>
<evidence type="ECO:0000256" key="1">
    <source>
        <dbReference type="ARBA" id="ARBA00004196"/>
    </source>
</evidence>
<comment type="similarity">
    <text evidence="2">Belongs to the bacterial solute-binding protein 5 family.</text>
</comment>
<dbReference type="PANTHER" id="PTHR30290">
    <property type="entry name" value="PERIPLASMIC BINDING COMPONENT OF ABC TRANSPORTER"/>
    <property type="match status" value="1"/>
</dbReference>
<sequence length="561" mass="62754">MQKKKLVYTGMVTLMSLALVGCGGNKATDKDVSKNDDKSDKKEVLAKDQVLKTNVTQEMPTADISLSTDVISAVALNNCYEGIYRLGKDSQPELAGATEKAEVSEDGKIYKVKLKEDAKWSDGKPVTAADYVYSWQRTVDPKTASEYAYLHGCVKNAEDIIAGKKDKSELGIKAVSDYELEIELDRATPYFDYLLAFSTFMPQRQDIVEKWGKDYATTSEKSVYNGPFVLAEFDGPGTDTEWSYKKNDQYWDKKVVKLDEVKVSVVKEASTSLNLYQDNKAEEITLSGELAQQMANDPEYVIDKKASVTWLEMNMRDEKSPFKNENLRKAIAYSIDRKALVNQILGDGSVDVQGIVPADMAKNPESGQDFVKDSGKHLSYNEEKAKDYWEKAKKELKVDSLKFDILASDTDSSKKVIEYIQGAIQDTLEGVKVTVSPVPFAVRLDRSNSGDFDTVLSGWNADYADPSSFTDLFVTGNSYNRGHYTSKDYDAKVKASAVEHATEPEKRWQDMVDAEKIIMDDMGVVPVYQKAEAHLRTAKVKDLVVHSTGAPFTYKWAYKVE</sequence>
<keyword evidence="8" id="KW-1185">Reference proteome</keyword>
<dbReference type="InterPro" id="IPR030678">
    <property type="entry name" value="Peptide/Ni-bd"/>
</dbReference>
<dbReference type="PANTHER" id="PTHR30290:SF10">
    <property type="entry name" value="PERIPLASMIC OLIGOPEPTIDE-BINDING PROTEIN-RELATED"/>
    <property type="match status" value="1"/>
</dbReference>
<evidence type="ECO:0000256" key="5">
    <source>
        <dbReference type="ARBA" id="ARBA00022856"/>
    </source>
</evidence>
<dbReference type="Pfam" id="PF00496">
    <property type="entry name" value="SBP_bac_5"/>
    <property type="match status" value="1"/>
</dbReference>
<accession>A0A3S0ABP9</accession>
<evidence type="ECO:0000313" key="7">
    <source>
        <dbReference type="EMBL" id="RST89132.1"/>
    </source>
</evidence>
<dbReference type="OrthoDB" id="2255988at2"/>
<dbReference type="RefSeq" id="WP_125943558.1">
    <property type="nucleotide sequence ID" value="NZ_PXZH01000003.1"/>
</dbReference>
<dbReference type="InterPro" id="IPR000914">
    <property type="entry name" value="SBP_5_dom"/>
</dbReference>
<dbReference type="AlphaFoldDB" id="A0A3S0ABP9"/>
<keyword evidence="5" id="KW-0653">Protein transport</keyword>
<dbReference type="Proteomes" id="UP000277864">
    <property type="component" value="Unassembled WGS sequence"/>
</dbReference>
<organism evidence="7 8">
    <name type="scientific">Vagococcus humatus</name>
    <dbReference type="NCBI Taxonomy" id="1889241"/>
    <lineage>
        <taxon>Bacteria</taxon>
        <taxon>Bacillati</taxon>
        <taxon>Bacillota</taxon>
        <taxon>Bacilli</taxon>
        <taxon>Lactobacillales</taxon>
        <taxon>Enterococcaceae</taxon>
        <taxon>Vagococcus</taxon>
    </lineage>
</organism>
<feature type="domain" description="Solute-binding protein family 5" evidence="6">
    <location>
        <begin position="97"/>
        <end position="479"/>
    </location>
</feature>
<comment type="subcellular location">
    <subcellularLocation>
        <location evidence="1">Cell envelope</location>
    </subcellularLocation>
</comment>
<keyword evidence="5" id="KW-0571">Peptide transport</keyword>
<dbReference type="GO" id="GO:0030288">
    <property type="term" value="C:outer membrane-bounded periplasmic space"/>
    <property type="evidence" value="ECO:0007669"/>
    <property type="project" value="UniProtKB-ARBA"/>
</dbReference>
<gene>
    <name evidence="7" type="ORF">C7P63_07540</name>
</gene>
<reference evidence="7 8" key="1">
    <citation type="submission" date="2018-03" db="EMBL/GenBank/DDBJ databases">
        <authorList>
            <person name="Gulvik C.A."/>
        </authorList>
    </citation>
    <scope>NUCLEOTIDE SEQUENCE [LARGE SCALE GENOMIC DNA]</scope>
    <source>
        <strain evidence="7 8">JCM 31581</strain>
    </source>
</reference>
<dbReference type="GO" id="GO:0043190">
    <property type="term" value="C:ATP-binding cassette (ABC) transporter complex"/>
    <property type="evidence" value="ECO:0007669"/>
    <property type="project" value="InterPro"/>
</dbReference>
<dbReference type="GO" id="GO:1904680">
    <property type="term" value="F:peptide transmembrane transporter activity"/>
    <property type="evidence" value="ECO:0007669"/>
    <property type="project" value="TreeGrafter"/>
</dbReference>
<name>A0A3S0ABP9_9ENTE</name>
<dbReference type="SUPFAM" id="SSF53850">
    <property type="entry name" value="Periplasmic binding protein-like II"/>
    <property type="match status" value="1"/>
</dbReference>
<proteinExistence type="inferred from homology"/>
<dbReference type="FunFam" id="3.90.76.10:FF:000001">
    <property type="entry name" value="Oligopeptide ABC transporter substrate-binding protein"/>
    <property type="match status" value="1"/>
</dbReference>
<dbReference type="FunFam" id="3.10.105.10:FF:000001">
    <property type="entry name" value="Oligopeptide ABC transporter, oligopeptide-binding protein"/>
    <property type="match status" value="1"/>
</dbReference>
<comment type="caution">
    <text evidence="7">The sequence shown here is derived from an EMBL/GenBank/DDBJ whole genome shotgun (WGS) entry which is preliminary data.</text>
</comment>
<evidence type="ECO:0000259" key="6">
    <source>
        <dbReference type="Pfam" id="PF00496"/>
    </source>
</evidence>
<evidence type="ECO:0000256" key="4">
    <source>
        <dbReference type="ARBA" id="ARBA00022729"/>
    </source>
</evidence>
<dbReference type="Gene3D" id="3.40.190.10">
    <property type="entry name" value="Periplasmic binding protein-like II"/>
    <property type="match status" value="1"/>
</dbReference>
<dbReference type="Gene3D" id="3.90.76.10">
    <property type="entry name" value="Dipeptide-binding Protein, Domain 1"/>
    <property type="match status" value="1"/>
</dbReference>
<dbReference type="PROSITE" id="PS51257">
    <property type="entry name" value="PROKAR_LIPOPROTEIN"/>
    <property type="match status" value="1"/>
</dbReference>
<dbReference type="CDD" id="cd08504">
    <property type="entry name" value="PBP2_OppA"/>
    <property type="match status" value="1"/>
</dbReference>
<dbReference type="Gene3D" id="3.10.105.10">
    <property type="entry name" value="Dipeptide-binding Protein, Domain 3"/>
    <property type="match status" value="1"/>
</dbReference>